<evidence type="ECO:0000256" key="2">
    <source>
        <dbReference type="SAM" id="SignalP"/>
    </source>
</evidence>
<dbReference type="SUPFAM" id="SSF46626">
    <property type="entry name" value="Cytochrome c"/>
    <property type="match status" value="1"/>
</dbReference>
<evidence type="ECO:0000256" key="1">
    <source>
        <dbReference type="SAM" id="MobiDB-lite"/>
    </source>
</evidence>
<evidence type="ECO:0008006" key="5">
    <source>
        <dbReference type="Google" id="ProtNLM"/>
    </source>
</evidence>
<dbReference type="Proteomes" id="UP000005744">
    <property type="component" value="Unassembled WGS sequence"/>
</dbReference>
<feature type="chain" id="PRO_5003669260" description="Cytochrome c domain-containing protein" evidence="2">
    <location>
        <begin position="29"/>
        <end position="129"/>
    </location>
</feature>
<dbReference type="InterPro" id="IPR036909">
    <property type="entry name" value="Cyt_c-like_dom_sf"/>
</dbReference>
<reference evidence="3 4" key="1">
    <citation type="submission" date="2011-11" db="EMBL/GenBank/DDBJ databases">
        <title>Improved High-Quality Draft sequence of Beggiatoa alba B18lD.</title>
        <authorList>
            <consortium name="US DOE Joint Genome Institute"/>
            <person name="Lucas S."/>
            <person name="Han J."/>
            <person name="Lapidus A."/>
            <person name="Cheng J.-F."/>
            <person name="Goodwin L."/>
            <person name="Pitluck S."/>
            <person name="Peters L."/>
            <person name="Mikhailova N."/>
            <person name="Held B."/>
            <person name="Detter J.C."/>
            <person name="Han C."/>
            <person name="Tapia R."/>
            <person name="Land M."/>
            <person name="Hauser L."/>
            <person name="Kyrpides N."/>
            <person name="Ivanova N."/>
            <person name="Pagani I."/>
            <person name="Samuel K."/>
            <person name="Teske A."/>
            <person name="Mueller J."/>
            <person name="Woyke T."/>
        </authorList>
    </citation>
    <scope>NUCLEOTIDE SEQUENCE [LARGE SCALE GENOMIC DNA]</scope>
    <source>
        <strain evidence="3 4">B18LD</strain>
    </source>
</reference>
<dbReference type="GO" id="GO:0009055">
    <property type="term" value="F:electron transfer activity"/>
    <property type="evidence" value="ECO:0007669"/>
    <property type="project" value="InterPro"/>
</dbReference>
<dbReference type="eggNOG" id="COG2010">
    <property type="taxonomic scope" value="Bacteria"/>
</dbReference>
<dbReference type="GO" id="GO:0020037">
    <property type="term" value="F:heme binding"/>
    <property type="evidence" value="ECO:0007669"/>
    <property type="project" value="InterPro"/>
</dbReference>
<keyword evidence="2" id="KW-0732">Signal</keyword>
<dbReference type="AlphaFoldDB" id="I3CIB5"/>
<dbReference type="EMBL" id="JH600070">
    <property type="protein sequence ID" value="EIJ43358.1"/>
    <property type="molecule type" value="Genomic_DNA"/>
</dbReference>
<feature type="region of interest" description="Disordered" evidence="1">
    <location>
        <begin position="29"/>
        <end position="53"/>
    </location>
</feature>
<dbReference type="HOGENOM" id="CLU_159396_2_0_6"/>
<organism evidence="3 4">
    <name type="scientific">Beggiatoa alba B18LD</name>
    <dbReference type="NCBI Taxonomy" id="395493"/>
    <lineage>
        <taxon>Bacteria</taxon>
        <taxon>Pseudomonadati</taxon>
        <taxon>Pseudomonadota</taxon>
        <taxon>Gammaproteobacteria</taxon>
        <taxon>Thiotrichales</taxon>
        <taxon>Thiotrichaceae</taxon>
        <taxon>Beggiatoa</taxon>
    </lineage>
</organism>
<proteinExistence type="predicted"/>
<gene>
    <name evidence="3" type="ORF">BegalDRAFT_2515</name>
</gene>
<sequence length="129" mass="14907">MLNRLKTHLFFVCLISSVTLSSSSIALATEQNPAPPTTTATSDTDKPKTQFPEGKALHDTNCVKCHQSMTFEKADDIYTRPERFVKSYDSLKTQIQRCVTNTDLMWFDEEIEKVANYLNEQYYHFEIKE</sequence>
<dbReference type="RefSeq" id="WP_002690466.1">
    <property type="nucleotide sequence ID" value="NZ_JH600070.1"/>
</dbReference>
<name>I3CIB5_9GAMM</name>
<dbReference type="OrthoDB" id="9796294at2"/>
<feature type="signal peptide" evidence="2">
    <location>
        <begin position="1"/>
        <end position="28"/>
    </location>
</feature>
<evidence type="ECO:0000313" key="4">
    <source>
        <dbReference type="Proteomes" id="UP000005744"/>
    </source>
</evidence>
<evidence type="ECO:0000313" key="3">
    <source>
        <dbReference type="EMBL" id="EIJ43358.1"/>
    </source>
</evidence>
<protein>
    <recommendedName>
        <fullName evidence="5">Cytochrome c domain-containing protein</fullName>
    </recommendedName>
</protein>
<keyword evidence="4" id="KW-1185">Reference proteome</keyword>
<dbReference type="STRING" id="395493.BegalDRAFT_2515"/>
<accession>I3CIB5</accession>